<proteinExistence type="predicted"/>
<reference evidence="1 2" key="1">
    <citation type="submission" date="2019-10" db="EMBL/GenBank/DDBJ databases">
        <title>Genome Sequences from Six Type Strain Members of the Archaeal Family Sulfolobaceae: Acidianus ambivalens, Acidianus infernus, Metallosphaera prunae, Stygiolobus azoricus, Sulfolobus metallicus, and Sulfurisphaera ohwakuensis.</title>
        <authorList>
            <person name="Counts J.A."/>
            <person name="Kelly R.M."/>
        </authorList>
    </citation>
    <scope>NUCLEOTIDE SEQUENCE [LARGE SCALE GENOMIC DNA]</scope>
    <source>
        <strain evidence="1 2">DSM 3191</strain>
    </source>
</reference>
<dbReference type="AlphaFoldDB" id="A0A6A9QGI0"/>
<dbReference type="RefSeq" id="WP_155862816.1">
    <property type="nucleotide sequence ID" value="NZ_WFIY01000004.1"/>
</dbReference>
<sequence length="208" mass="24243">MRLLRRNNELELKIELPEDLVIPPLDEFSYICNGEVTKVKCNNTIYRDEDKIIATPYDIIYSISLENLIRNKTRGRKYNRWSYYINKYKIAIEPIEFSTIIRTGAIITIFVDGLDINGTAGDVAIKEFKISGSKDCEKIVDKLQDVNPRLIVVKKDSFVFTASAYKVVYIDRNLQNTMKEFIGYKRMECEKLVIKDYTRICYISSTFS</sequence>
<dbReference type="Proteomes" id="UP000440125">
    <property type="component" value="Unassembled WGS sequence"/>
</dbReference>
<keyword evidence="2" id="KW-1185">Reference proteome</keyword>
<evidence type="ECO:0000313" key="1">
    <source>
        <dbReference type="EMBL" id="MUM64320.1"/>
    </source>
</evidence>
<comment type="caution">
    <text evidence="1">The sequence shown here is derived from an EMBL/GenBank/DDBJ whole genome shotgun (WGS) entry which is preliminary data.</text>
</comment>
<protein>
    <submittedName>
        <fullName evidence="1">Uncharacterized protein</fullName>
    </submittedName>
</protein>
<evidence type="ECO:0000313" key="2">
    <source>
        <dbReference type="Proteomes" id="UP000440125"/>
    </source>
</evidence>
<dbReference type="OrthoDB" id="33140at2157"/>
<name>A0A6A9QGI0_ACIIN</name>
<dbReference type="EMBL" id="WFIY01000004">
    <property type="protein sequence ID" value="MUM64320.1"/>
    <property type="molecule type" value="Genomic_DNA"/>
</dbReference>
<organism evidence="1 2">
    <name type="scientific">Acidianus infernus</name>
    <dbReference type="NCBI Taxonomy" id="12915"/>
    <lineage>
        <taxon>Archaea</taxon>
        <taxon>Thermoproteota</taxon>
        <taxon>Thermoprotei</taxon>
        <taxon>Sulfolobales</taxon>
        <taxon>Sulfolobaceae</taxon>
        <taxon>Acidianus</taxon>
    </lineage>
</organism>
<accession>A0A6A9QGI0</accession>
<gene>
    <name evidence="1" type="ORF">D1867_03435</name>
</gene>